<keyword evidence="5 11" id="KW-0444">Lipid biosynthesis</keyword>
<sequence>MLLPMSPTDSMFLLGESRDHPMHVGGLALFVPPEGADPRAMAAMLDAALVRGAVAPLLRKRAARSLTTLGQWGWESDTEVDLGHHVRHDALPAPGGTLELTALVARLHAGLLDRSRPLWEMHVIEGLADGRLAVYFKIHHALADGVSAMKLLRSALSEDPETRGMPAPWEPLVRERRALALVPDPPAGGPPGPFDLPAAVLRAARGAAGEAAGLVPALAGTVDRARRERGGSLSLAAPKSVLNVPIGGARRFAGRSWPIERLRLVAKHADATINDVVLAMCAGALRAYLGDLDALPESPLIAMVPVSLRRDPSGEQTGNAIGTLMCNLATHLADPARRLEVVHTSMSEGKDAMRAMSSVQSLAVSALGAAPLALGMLGLGGPVRPANVMISNLPGPAAPLYWNGARMTALYPLSVPVDGQALNITCTSTDDEIAFGLTACRRALPTLEPLLGHLDDELGALERAVVLEGPRRGARPPSTARGGPET</sequence>
<dbReference type="Pfam" id="PF03007">
    <property type="entry name" value="WS_DGAT_cat"/>
    <property type="match status" value="1"/>
</dbReference>
<evidence type="ECO:0000256" key="8">
    <source>
        <dbReference type="ARBA" id="ARBA00023098"/>
    </source>
</evidence>
<dbReference type="GO" id="GO:0016746">
    <property type="term" value="F:acyltransferase activity"/>
    <property type="evidence" value="ECO:0007669"/>
    <property type="project" value="UniProtKB-KW"/>
</dbReference>
<evidence type="ECO:0000256" key="7">
    <source>
        <dbReference type="ARBA" id="ARBA00022798"/>
    </source>
</evidence>
<dbReference type="Gene3D" id="3.30.559.10">
    <property type="entry name" value="Chloramphenicol acetyltransferase-like domain"/>
    <property type="match status" value="1"/>
</dbReference>
<evidence type="ECO:0000259" key="12">
    <source>
        <dbReference type="Pfam" id="PF03007"/>
    </source>
</evidence>
<evidence type="ECO:0000259" key="13">
    <source>
        <dbReference type="Pfam" id="PF06974"/>
    </source>
</evidence>
<comment type="caution">
    <text evidence="14">The sequence shown here is derived from an EMBL/GenBank/DDBJ whole genome shotgun (WGS) entry which is preliminary data.</text>
</comment>
<organism evidence="14 15">
    <name type="scientific">Rhodococcus kronopolitis</name>
    <dbReference type="NCBI Taxonomy" id="1460226"/>
    <lineage>
        <taxon>Bacteria</taxon>
        <taxon>Bacillati</taxon>
        <taxon>Actinomycetota</taxon>
        <taxon>Actinomycetes</taxon>
        <taxon>Mycobacteriales</taxon>
        <taxon>Nocardiaceae</taxon>
        <taxon>Rhodococcus</taxon>
    </lineage>
</organism>
<keyword evidence="7 11" id="KW-0319">Glycerol metabolism</keyword>
<dbReference type="InterPro" id="IPR009721">
    <property type="entry name" value="O-acyltransferase_WSD1_C"/>
</dbReference>
<dbReference type="EMBL" id="JBHSFO010000001">
    <property type="protein sequence ID" value="MFC4602250.1"/>
    <property type="molecule type" value="Genomic_DNA"/>
</dbReference>
<comment type="catalytic activity">
    <reaction evidence="10 11">
        <text>an acyl-CoA + a 1,2-diacyl-sn-glycerol = a triacyl-sn-glycerol + CoA</text>
        <dbReference type="Rhea" id="RHEA:10868"/>
        <dbReference type="ChEBI" id="CHEBI:17815"/>
        <dbReference type="ChEBI" id="CHEBI:57287"/>
        <dbReference type="ChEBI" id="CHEBI:58342"/>
        <dbReference type="ChEBI" id="CHEBI:64615"/>
        <dbReference type="EC" id="2.3.1.20"/>
    </reaction>
</comment>
<evidence type="ECO:0000256" key="9">
    <source>
        <dbReference type="ARBA" id="ARBA00023315"/>
    </source>
</evidence>
<evidence type="ECO:0000256" key="6">
    <source>
        <dbReference type="ARBA" id="ARBA00022679"/>
    </source>
</evidence>
<accession>A0ABV9FJR2</accession>
<dbReference type="InterPro" id="IPR023213">
    <property type="entry name" value="CAT-like_dom_sf"/>
</dbReference>
<evidence type="ECO:0000313" key="15">
    <source>
        <dbReference type="Proteomes" id="UP001595914"/>
    </source>
</evidence>
<proteinExistence type="inferred from homology"/>
<keyword evidence="6 11" id="KW-0808">Transferase</keyword>
<dbReference type="InterPro" id="IPR014292">
    <property type="entry name" value="Acyl_transf_WS/DGAT"/>
</dbReference>
<dbReference type="InterPro" id="IPR004255">
    <property type="entry name" value="O-acyltransferase_WSD1_N"/>
</dbReference>
<dbReference type="PANTHER" id="PTHR31650:SF1">
    <property type="entry name" value="WAX ESTER SYNTHASE_DIACYLGLYCEROL ACYLTRANSFERASE 4-RELATED"/>
    <property type="match status" value="1"/>
</dbReference>
<reference evidence="15" key="1">
    <citation type="journal article" date="2019" name="Int. J. Syst. Evol. Microbiol.">
        <title>The Global Catalogue of Microorganisms (GCM) 10K type strain sequencing project: providing services to taxonomists for standard genome sequencing and annotation.</title>
        <authorList>
            <consortium name="The Broad Institute Genomics Platform"/>
            <consortium name="The Broad Institute Genome Sequencing Center for Infectious Disease"/>
            <person name="Wu L."/>
            <person name="Ma J."/>
        </authorList>
    </citation>
    <scope>NUCLEOTIDE SEQUENCE [LARGE SCALE GENOMIC DNA]</scope>
    <source>
        <strain evidence="15">CCUG 54520</strain>
    </source>
</reference>
<feature type="domain" description="O-acyltransferase WSD1 C-terminal" evidence="13">
    <location>
        <begin position="318"/>
        <end position="461"/>
    </location>
</feature>
<dbReference type="NCBIfam" id="TIGR02946">
    <property type="entry name" value="acyl_WS_DGAT"/>
    <property type="match status" value="1"/>
</dbReference>
<dbReference type="Proteomes" id="UP001595914">
    <property type="component" value="Unassembled WGS sequence"/>
</dbReference>
<evidence type="ECO:0000256" key="10">
    <source>
        <dbReference type="ARBA" id="ARBA00048109"/>
    </source>
</evidence>
<protein>
    <recommendedName>
        <fullName evidence="4 11">Diacylglycerol O-acyltransferase</fullName>
        <ecNumber evidence="4 11">2.3.1.20</ecNumber>
    </recommendedName>
</protein>
<dbReference type="Pfam" id="PF06974">
    <property type="entry name" value="WS_DGAT_C"/>
    <property type="match status" value="1"/>
</dbReference>
<dbReference type="InterPro" id="IPR045034">
    <property type="entry name" value="O-acyltransferase_WSD1-like"/>
</dbReference>
<evidence type="ECO:0000256" key="2">
    <source>
        <dbReference type="ARBA" id="ARBA00005189"/>
    </source>
</evidence>
<keyword evidence="15" id="KW-1185">Reference proteome</keyword>
<evidence type="ECO:0000256" key="11">
    <source>
        <dbReference type="RuleBase" id="RU361241"/>
    </source>
</evidence>
<comment type="pathway">
    <text evidence="2">Lipid metabolism.</text>
</comment>
<keyword evidence="8 11" id="KW-0443">Lipid metabolism</keyword>
<evidence type="ECO:0000313" key="14">
    <source>
        <dbReference type="EMBL" id="MFC4602250.1"/>
    </source>
</evidence>
<dbReference type="EC" id="2.3.1.20" evidence="4 11"/>
<evidence type="ECO:0000256" key="4">
    <source>
        <dbReference type="ARBA" id="ARBA00013244"/>
    </source>
</evidence>
<dbReference type="SUPFAM" id="SSF52777">
    <property type="entry name" value="CoA-dependent acyltransferases"/>
    <property type="match status" value="2"/>
</dbReference>
<dbReference type="PANTHER" id="PTHR31650">
    <property type="entry name" value="O-ACYLTRANSFERASE (WSD1-LIKE) FAMILY PROTEIN"/>
    <property type="match status" value="1"/>
</dbReference>
<evidence type="ECO:0000256" key="3">
    <source>
        <dbReference type="ARBA" id="ARBA00009587"/>
    </source>
</evidence>
<name>A0ABV9FJR2_9NOCA</name>
<comment type="pathway">
    <text evidence="1 11">Glycerolipid metabolism; triacylglycerol biosynthesis.</text>
</comment>
<dbReference type="RefSeq" id="WP_378413258.1">
    <property type="nucleotide sequence ID" value="NZ_JBHSFO010000001.1"/>
</dbReference>
<evidence type="ECO:0000256" key="1">
    <source>
        <dbReference type="ARBA" id="ARBA00004771"/>
    </source>
</evidence>
<comment type="similarity">
    <text evidence="3 11">Belongs to the long-chain O-acyltransferase family.</text>
</comment>
<evidence type="ECO:0000256" key="5">
    <source>
        <dbReference type="ARBA" id="ARBA00022516"/>
    </source>
</evidence>
<feature type="domain" description="O-acyltransferase WSD1-like N-terminal" evidence="12">
    <location>
        <begin position="5"/>
        <end position="277"/>
    </location>
</feature>
<gene>
    <name evidence="14" type="ORF">ACFO6S_00920</name>
</gene>
<keyword evidence="9 11" id="KW-0012">Acyltransferase</keyword>